<dbReference type="GO" id="GO:0016491">
    <property type="term" value="F:oxidoreductase activity"/>
    <property type="evidence" value="ECO:0007669"/>
    <property type="project" value="UniProtKB-KW"/>
</dbReference>
<evidence type="ECO:0000256" key="1">
    <source>
        <dbReference type="ARBA" id="ARBA00005466"/>
    </source>
</evidence>
<organism evidence="6 7">
    <name type="scientific">Neolecta irregularis (strain DAH-3)</name>
    <dbReference type="NCBI Taxonomy" id="1198029"/>
    <lineage>
        <taxon>Eukaryota</taxon>
        <taxon>Fungi</taxon>
        <taxon>Dikarya</taxon>
        <taxon>Ascomycota</taxon>
        <taxon>Taphrinomycotina</taxon>
        <taxon>Neolectales</taxon>
        <taxon>Neolectaceae</taxon>
        <taxon>Neolecta</taxon>
    </lineage>
</organism>
<dbReference type="OrthoDB" id="2151789at2759"/>
<evidence type="ECO:0000259" key="5">
    <source>
        <dbReference type="PROSITE" id="PS51387"/>
    </source>
</evidence>
<evidence type="ECO:0000313" key="6">
    <source>
        <dbReference type="EMBL" id="OLL22901.1"/>
    </source>
</evidence>
<evidence type="ECO:0000256" key="4">
    <source>
        <dbReference type="ARBA" id="ARBA00023002"/>
    </source>
</evidence>
<sequence>MISAASKVEKVCQVLETIFPSQLHRPGSKPYEAEILRYWSVRNTEQRPACMFMPNTATDVAFVVKLIAGYDVPFAIKSGGHNANIGFASIKDGILIALVKMDKVTYNGDKTAWVGPGGRWDRVCEQLGEFGQTALGTRTGDVGVSGYLLGGGLSFLSGQYGLGADQIIEAEVVLADGRIVFATQYENPDLFFAMKGGGNRLGIFTNFKIKTHPIGLVYAGYVIWDGKYSSQVLSYYHKFVTEVKDPKANAVPFLTKSKTLDQFLMFLFYDGTDPGHVFDDFLSLPCMVSNVKIQKYSDFLYGNNKVTLIPGLGWGTRAATLRPDEDLLQFAHKTWLELSNSVIEKNDTIVCLAIQPLPPTTSRGAEASGLYSLPPDNIIILEIADGWPRAEDTDVIVDHMKSIIDTFEDYKKHKGHHYGYLPLYVNGAWVDQSADVLPMLKGYEIWKKAVAKYDPTGFWKKTGGWKI</sequence>
<dbReference type="InterPro" id="IPR016166">
    <property type="entry name" value="FAD-bd_PCMH"/>
</dbReference>
<dbReference type="SUPFAM" id="SSF56176">
    <property type="entry name" value="FAD-binding/transporter-associated domain-like"/>
    <property type="match status" value="1"/>
</dbReference>
<dbReference type="PANTHER" id="PTHR42973">
    <property type="entry name" value="BINDING OXIDOREDUCTASE, PUTATIVE (AFU_ORTHOLOGUE AFUA_1G17690)-RELATED"/>
    <property type="match status" value="1"/>
</dbReference>
<feature type="domain" description="FAD-binding PCMH-type" evidence="5">
    <location>
        <begin position="44"/>
        <end position="214"/>
    </location>
</feature>
<keyword evidence="2" id="KW-0285">Flavoprotein</keyword>
<comment type="similarity">
    <text evidence="1">Belongs to the oxygen-dependent FAD-linked oxidoreductase family.</text>
</comment>
<dbReference type="PANTHER" id="PTHR42973:SF13">
    <property type="entry name" value="FAD-BINDING PCMH-TYPE DOMAIN-CONTAINING PROTEIN"/>
    <property type="match status" value="1"/>
</dbReference>
<gene>
    <name evidence="6" type="ORF">NEOLI_000207</name>
</gene>
<keyword evidence="3" id="KW-0274">FAD</keyword>
<evidence type="ECO:0000313" key="7">
    <source>
        <dbReference type="Proteomes" id="UP000186594"/>
    </source>
</evidence>
<keyword evidence="4" id="KW-0560">Oxidoreductase</keyword>
<dbReference type="OMA" id="THPQDHK"/>
<evidence type="ECO:0000256" key="3">
    <source>
        <dbReference type="ARBA" id="ARBA00022827"/>
    </source>
</evidence>
<dbReference type="Gene3D" id="3.30.465.10">
    <property type="match status" value="1"/>
</dbReference>
<proteinExistence type="inferred from homology"/>
<dbReference type="Proteomes" id="UP000186594">
    <property type="component" value="Unassembled WGS sequence"/>
</dbReference>
<evidence type="ECO:0000256" key="2">
    <source>
        <dbReference type="ARBA" id="ARBA00022630"/>
    </source>
</evidence>
<dbReference type="InterPro" id="IPR036318">
    <property type="entry name" value="FAD-bd_PCMH-like_sf"/>
</dbReference>
<dbReference type="AlphaFoldDB" id="A0A1U7LK53"/>
<accession>A0A1U7LK53</accession>
<keyword evidence="7" id="KW-1185">Reference proteome</keyword>
<comment type="caution">
    <text evidence="6">The sequence shown here is derived from an EMBL/GenBank/DDBJ whole genome shotgun (WGS) entry which is preliminary data.</text>
</comment>
<dbReference type="EMBL" id="LXFE01002636">
    <property type="protein sequence ID" value="OLL22901.1"/>
    <property type="molecule type" value="Genomic_DNA"/>
</dbReference>
<dbReference type="GO" id="GO:0071949">
    <property type="term" value="F:FAD binding"/>
    <property type="evidence" value="ECO:0007669"/>
    <property type="project" value="InterPro"/>
</dbReference>
<protein>
    <submittedName>
        <fullName evidence="6">Putative FAD-linked oxidoreductase</fullName>
    </submittedName>
</protein>
<name>A0A1U7LK53_NEOID</name>
<dbReference type="InterPro" id="IPR006094">
    <property type="entry name" value="Oxid_FAD_bind_N"/>
</dbReference>
<dbReference type="PROSITE" id="PS51387">
    <property type="entry name" value="FAD_PCMH"/>
    <property type="match status" value="1"/>
</dbReference>
<dbReference type="InterPro" id="IPR016169">
    <property type="entry name" value="FAD-bd_PCMH_sub2"/>
</dbReference>
<dbReference type="InterPro" id="IPR050416">
    <property type="entry name" value="FAD-linked_Oxidoreductase"/>
</dbReference>
<reference evidence="6 7" key="1">
    <citation type="submission" date="2016-04" db="EMBL/GenBank/DDBJ databases">
        <title>Evolutionary innovation and constraint leading to complex multicellularity in the Ascomycota.</title>
        <authorList>
            <person name="Cisse O."/>
            <person name="Nguyen A."/>
            <person name="Hewitt D.A."/>
            <person name="Jedd G."/>
            <person name="Stajich J.E."/>
        </authorList>
    </citation>
    <scope>NUCLEOTIDE SEQUENCE [LARGE SCALE GENOMIC DNA]</scope>
    <source>
        <strain evidence="6 7">DAH-3</strain>
    </source>
</reference>
<dbReference type="Pfam" id="PF01565">
    <property type="entry name" value="FAD_binding_4"/>
    <property type="match status" value="1"/>
</dbReference>
<dbReference type="STRING" id="1198029.A0A1U7LK53"/>